<feature type="signal peptide" evidence="3">
    <location>
        <begin position="1"/>
        <end position="18"/>
    </location>
</feature>
<evidence type="ECO:0000313" key="5">
    <source>
        <dbReference type="WBParaSite" id="HCON_00043200-00001"/>
    </source>
</evidence>
<organism evidence="4 5">
    <name type="scientific">Haemonchus contortus</name>
    <name type="common">Barber pole worm</name>
    <dbReference type="NCBI Taxonomy" id="6289"/>
    <lineage>
        <taxon>Eukaryota</taxon>
        <taxon>Metazoa</taxon>
        <taxon>Ecdysozoa</taxon>
        <taxon>Nematoda</taxon>
        <taxon>Chromadorea</taxon>
        <taxon>Rhabditida</taxon>
        <taxon>Rhabditina</taxon>
        <taxon>Rhabditomorpha</taxon>
        <taxon>Strongyloidea</taxon>
        <taxon>Trichostrongylidae</taxon>
        <taxon>Haemonchus</taxon>
    </lineage>
</organism>
<keyword evidence="2" id="KW-0472">Membrane</keyword>
<accession>A0A7I4Y2N5</accession>
<evidence type="ECO:0000313" key="4">
    <source>
        <dbReference type="Proteomes" id="UP000025227"/>
    </source>
</evidence>
<feature type="transmembrane region" description="Helical" evidence="2">
    <location>
        <begin position="248"/>
        <end position="267"/>
    </location>
</feature>
<protein>
    <submittedName>
        <fullName evidence="5">UDENN domain-containing protein</fullName>
    </submittedName>
</protein>
<reference evidence="5" key="1">
    <citation type="submission" date="2020-12" db="UniProtKB">
        <authorList>
            <consortium name="WormBaseParasite"/>
        </authorList>
    </citation>
    <scope>IDENTIFICATION</scope>
    <source>
        <strain evidence="5">MHco3</strain>
    </source>
</reference>
<dbReference type="AlphaFoldDB" id="A0A7I4Y2N5"/>
<proteinExistence type="predicted"/>
<keyword evidence="2" id="KW-0812">Transmembrane</keyword>
<keyword evidence="3" id="KW-0732">Signal</keyword>
<evidence type="ECO:0000256" key="2">
    <source>
        <dbReference type="SAM" id="Phobius"/>
    </source>
</evidence>
<dbReference type="WBParaSite" id="HCON_00043200-00001">
    <property type="protein sequence ID" value="HCON_00043200-00001"/>
    <property type="gene ID" value="HCON_00043200"/>
</dbReference>
<name>A0A7I4Y2N5_HAECO</name>
<feature type="chain" id="PRO_5029799082" evidence="3">
    <location>
        <begin position="19"/>
        <end position="384"/>
    </location>
</feature>
<feature type="compositionally biased region" description="Polar residues" evidence="1">
    <location>
        <begin position="360"/>
        <end position="371"/>
    </location>
</feature>
<evidence type="ECO:0000256" key="3">
    <source>
        <dbReference type="SAM" id="SignalP"/>
    </source>
</evidence>
<keyword evidence="4" id="KW-1185">Reference proteome</keyword>
<evidence type="ECO:0000256" key="1">
    <source>
        <dbReference type="SAM" id="MobiDB-lite"/>
    </source>
</evidence>
<dbReference type="OrthoDB" id="5872238at2759"/>
<sequence length="384" mass="43498">MADLLFRTLVLFISAVTATQVGPGANRARLRKSPYHSELHNHREQNLCDFVRVDPIEPNLFIPGEIGPVIMFYNESEPQSVDLACLLREIVPHAYHTPIELSLKGGMVCMQLLTHPSTPGELHVLITSQREIMPFCETQVFGSLPTQIEARRTVLSGTHRNDFFTFSILANGGQMFFDVENKHDRITAKNLVLAFKMLISTYISGRPWENGFPRFSRRSHMVFNIPLTHQKRHFLTTLYEDSLRTMFVIRYIPVLIYASLVALLLVIPFTRRHVQLDNILVDQDYLISSEEEITPHLELLQQKFSFSSETSSDDTQDTGIGSSEHRGLVEEECPVSLHTPTIRKNSQQAVIMPLLEEEVTQSSTNSSSDKGLSSIAISGRPRTH</sequence>
<keyword evidence="2" id="KW-1133">Transmembrane helix</keyword>
<feature type="region of interest" description="Disordered" evidence="1">
    <location>
        <begin position="358"/>
        <end position="384"/>
    </location>
</feature>
<dbReference type="Proteomes" id="UP000025227">
    <property type="component" value="Unplaced"/>
</dbReference>